<evidence type="ECO:0000313" key="2">
    <source>
        <dbReference type="EMBL" id="CAF0838814.1"/>
    </source>
</evidence>
<proteinExistence type="predicted"/>
<reference evidence="2" key="1">
    <citation type="submission" date="2021-02" db="EMBL/GenBank/DDBJ databases">
        <authorList>
            <person name="Nowell W R."/>
        </authorList>
    </citation>
    <scope>NUCLEOTIDE SEQUENCE</scope>
</reference>
<sequence>MMRTVINIILIFVFCVSVTFARRIHKINLRATNDPSCTAGLTQAPTGTVSGYGIVSFSVENTNQIVYMETAMIVPPKQAHQGTLFLWPGLQPNGANFDPINNGVLQPVLTWGTSCAPGTQPAAYSTWWSSAQYVNTYGKFPGYTGCKGGQIMTRQCIQELLFSSFCPSNDACVQVCT</sequence>
<feature type="chain" id="PRO_5032902383" evidence="1">
    <location>
        <begin position="22"/>
        <end position="177"/>
    </location>
</feature>
<evidence type="ECO:0000256" key="1">
    <source>
        <dbReference type="SAM" id="SignalP"/>
    </source>
</evidence>
<dbReference type="Proteomes" id="UP000663854">
    <property type="component" value="Unassembled WGS sequence"/>
</dbReference>
<protein>
    <submittedName>
        <fullName evidence="2">Uncharacterized protein</fullName>
    </submittedName>
</protein>
<accession>A0A813VMN8</accession>
<feature type="signal peptide" evidence="1">
    <location>
        <begin position="1"/>
        <end position="21"/>
    </location>
</feature>
<name>A0A813VMN8_9BILA</name>
<evidence type="ECO:0000313" key="3">
    <source>
        <dbReference type="Proteomes" id="UP000663854"/>
    </source>
</evidence>
<gene>
    <name evidence="2" type="ORF">PYM288_LOCUS6460</name>
</gene>
<dbReference type="EMBL" id="CAJNOH010000072">
    <property type="protein sequence ID" value="CAF0838814.1"/>
    <property type="molecule type" value="Genomic_DNA"/>
</dbReference>
<keyword evidence="1" id="KW-0732">Signal</keyword>
<dbReference type="AlphaFoldDB" id="A0A813VMN8"/>
<comment type="caution">
    <text evidence="2">The sequence shown here is derived from an EMBL/GenBank/DDBJ whole genome shotgun (WGS) entry which is preliminary data.</text>
</comment>
<organism evidence="2 3">
    <name type="scientific">Rotaria sordida</name>
    <dbReference type="NCBI Taxonomy" id="392033"/>
    <lineage>
        <taxon>Eukaryota</taxon>
        <taxon>Metazoa</taxon>
        <taxon>Spiralia</taxon>
        <taxon>Gnathifera</taxon>
        <taxon>Rotifera</taxon>
        <taxon>Eurotatoria</taxon>
        <taxon>Bdelloidea</taxon>
        <taxon>Philodinida</taxon>
        <taxon>Philodinidae</taxon>
        <taxon>Rotaria</taxon>
    </lineage>
</organism>